<feature type="compositionally biased region" description="Basic and acidic residues" evidence="1">
    <location>
        <begin position="45"/>
        <end position="55"/>
    </location>
</feature>
<proteinExistence type="predicted"/>
<feature type="compositionally biased region" description="Basic and acidic residues" evidence="1">
    <location>
        <begin position="176"/>
        <end position="211"/>
    </location>
</feature>
<dbReference type="AlphaFoldDB" id="A0A0E0DYI4"/>
<evidence type="ECO:0000256" key="1">
    <source>
        <dbReference type="SAM" id="MobiDB-lite"/>
    </source>
</evidence>
<dbReference type="EnsemblPlants" id="OMERI06G07630.1">
    <property type="protein sequence ID" value="OMERI06G07630.1"/>
    <property type="gene ID" value="OMERI06G07630"/>
</dbReference>
<sequence length="227" mass="25441">MELGEEKKERKRGSKSQMEEGESTMLESKSSSRGKKKSNTTSEQKNTKKKQEGKIKRNKKAPVQDHIGLGAEDATVKKQSMDNSASMTEAFVDYSNKYSYDELSLFGSMNSVANMSYTSLMEQIISSQPTISDMQEQNSAHSTFVASPSAFQEDESNEEDAMDNWNLDIFNLLDGEKDGVEQKKKDVSNKRKELQQDISQEKHNSGAELEGKKKRNPSSSKRGGTKE</sequence>
<feature type="region of interest" description="Disordered" evidence="1">
    <location>
        <begin position="176"/>
        <end position="227"/>
    </location>
</feature>
<dbReference type="HOGENOM" id="CLU_1221364_0_0_1"/>
<feature type="region of interest" description="Disordered" evidence="1">
    <location>
        <begin position="1"/>
        <end position="82"/>
    </location>
</feature>
<name>A0A0E0DYI4_9ORYZ</name>
<accession>A0A0E0DYI4</accession>
<evidence type="ECO:0000313" key="2">
    <source>
        <dbReference type="EnsemblPlants" id="OMERI06G07630.1"/>
    </source>
</evidence>
<organism evidence="2">
    <name type="scientific">Oryza meridionalis</name>
    <dbReference type="NCBI Taxonomy" id="40149"/>
    <lineage>
        <taxon>Eukaryota</taxon>
        <taxon>Viridiplantae</taxon>
        <taxon>Streptophyta</taxon>
        <taxon>Embryophyta</taxon>
        <taxon>Tracheophyta</taxon>
        <taxon>Spermatophyta</taxon>
        <taxon>Magnoliopsida</taxon>
        <taxon>Liliopsida</taxon>
        <taxon>Poales</taxon>
        <taxon>Poaceae</taxon>
        <taxon>BOP clade</taxon>
        <taxon>Oryzoideae</taxon>
        <taxon>Oryzeae</taxon>
        <taxon>Oryzinae</taxon>
        <taxon>Oryza</taxon>
    </lineage>
</organism>
<evidence type="ECO:0000313" key="3">
    <source>
        <dbReference type="Proteomes" id="UP000008021"/>
    </source>
</evidence>
<dbReference type="Proteomes" id="UP000008021">
    <property type="component" value="Chromosome 6"/>
</dbReference>
<reference evidence="2" key="2">
    <citation type="submission" date="2018-05" db="EMBL/GenBank/DDBJ databases">
        <title>OmerRS3 (Oryza meridionalis Reference Sequence Version 3).</title>
        <authorList>
            <person name="Zhang J."/>
            <person name="Kudrna D."/>
            <person name="Lee S."/>
            <person name="Talag J."/>
            <person name="Welchert J."/>
            <person name="Wing R.A."/>
        </authorList>
    </citation>
    <scope>NUCLEOTIDE SEQUENCE [LARGE SCALE GENOMIC DNA]</scope>
    <source>
        <strain evidence="2">cv. OR44</strain>
    </source>
</reference>
<feature type="compositionally biased region" description="Polar residues" evidence="1">
    <location>
        <begin position="217"/>
        <end position="227"/>
    </location>
</feature>
<reference evidence="2" key="1">
    <citation type="submission" date="2015-04" db="UniProtKB">
        <authorList>
            <consortium name="EnsemblPlants"/>
        </authorList>
    </citation>
    <scope>IDENTIFICATION</scope>
</reference>
<protein>
    <submittedName>
        <fullName evidence="2">Uncharacterized protein</fullName>
    </submittedName>
</protein>
<keyword evidence="3" id="KW-1185">Reference proteome</keyword>
<dbReference type="Gramene" id="OMERI06G07630.1">
    <property type="protein sequence ID" value="OMERI06G07630.1"/>
    <property type="gene ID" value="OMERI06G07630"/>
</dbReference>